<dbReference type="Pfam" id="PF02861">
    <property type="entry name" value="Clp_N"/>
    <property type="match status" value="1"/>
</dbReference>
<dbReference type="SUPFAM" id="SSF81923">
    <property type="entry name" value="Double Clp-N motif"/>
    <property type="match status" value="1"/>
</dbReference>
<dbReference type="InterPro" id="IPR004176">
    <property type="entry name" value="Clp_R_N"/>
</dbReference>
<keyword evidence="3" id="KW-1185">Reference proteome</keyword>
<keyword evidence="2" id="KW-0547">Nucleotide-binding</keyword>
<dbReference type="Gene3D" id="1.10.1780.10">
    <property type="entry name" value="Clp, N-terminal domain"/>
    <property type="match status" value="2"/>
</dbReference>
<name>A0ABS4UWH7_9ACTN</name>
<keyword evidence="2" id="KW-0067">ATP-binding</keyword>
<dbReference type="EMBL" id="JAGINT010000002">
    <property type="protein sequence ID" value="MBP2356013.1"/>
    <property type="molecule type" value="Genomic_DNA"/>
</dbReference>
<comment type="caution">
    <text evidence="2">The sequence shown here is derived from an EMBL/GenBank/DDBJ whole genome shotgun (WGS) entry which is preliminary data.</text>
</comment>
<evidence type="ECO:0000313" key="3">
    <source>
        <dbReference type="Proteomes" id="UP000755585"/>
    </source>
</evidence>
<dbReference type="GO" id="GO:0006508">
    <property type="term" value="P:proteolysis"/>
    <property type="evidence" value="ECO:0007669"/>
    <property type="project" value="UniProtKB-KW"/>
</dbReference>
<dbReference type="RefSeq" id="WP_209698599.1">
    <property type="nucleotide sequence ID" value="NZ_BAAAVU010000005.1"/>
</dbReference>
<proteinExistence type="predicted"/>
<evidence type="ECO:0000259" key="1">
    <source>
        <dbReference type="Pfam" id="PF02861"/>
    </source>
</evidence>
<dbReference type="Proteomes" id="UP000755585">
    <property type="component" value="Unassembled WGS sequence"/>
</dbReference>
<feature type="domain" description="Clp R" evidence="1">
    <location>
        <begin position="25"/>
        <end position="86"/>
    </location>
</feature>
<gene>
    <name evidence="2" type="ORF">JOF29_007123</name>
</gene>
<dbReference type="GO" id="GO:0005524">
    <property type="term" value="F:ATP binding"/>
    <property type="evidence" value="ECO:0007669"/>
    <property type="project" value="UniProtKB-KW"/>
</dbReference>
<evidence type="ECO:0000313" key="2">
    <source>
        <dbReference type="EMBL" id="MBP2356013.1"/>
    </source>
</evidence>
<accession>A0ABS4UWH7</accession>
<sequence>MMANWLRRGLRRATGDDGTGEYWARFTPESRQVIRHAFAEARELGQHCIGDEHVLLGVLRVGGRGATLLEGHGVDLATARDELGRIGPTLGEATDPADALRGVGVDVEEVRRRLESSFGPDAVSAAERRVRRRPRWRGGHPRPSALCVHLVAKRAFAFAADVATRHGEAGINPEHLLYGVLRDAMDPVGTQLSRRSRRALASLGFVPGRPNPVRLALQSHGIDLTRLAAQIAP</sequence>
<keyword evidence="2" id="KW-0645">Protease</keyword>
<keyword evidence="2" id="KW-0378">Hydrolase</keyword>
<reference evidence="2 3" key="1">
    <citation type="submission" date="2021-03" db="EMBL/GenBank/DDBJ databases">
        <title>Sequencing the genomes of 1000 actinobacteria strains.</title>
        <authorList>
            <person name="Klenk H.-P."/>
        </authorList>
    </citation>
    <scope>NUCLEOTIDE SEQUENCE [LARGE SCALE GENOMIC DNA]</scope>
    <source>
        <strain evidence="2 3">DSM 18824</strain>
    </source>
</reference>
<protein>
    <submittedName>
        <fullName evidence="2">ATP-dependent Clp protease ATP-binding subunit ClpA</fullName>
    </submittedName>
</protein>
<organism evidence="2 3">
    <name type="scientific">Kribbella aluminosa</name>
    <dbReference type="NCBI Taxonomy" id="416017"/>
    <lineage>
        <taxon>Bacteria</taxon>
        <taxon>Bacillati</taxon>
        <taxon>Actinomycetota</taxon>
        <taxon>Actinomycetes</taxon>
        <taxon>Propionibacteriales</taxon>
        <taxon>Kribbellaceae</taxon>
        <taxon>Kribbella</taxon>
    </lineage>
</organism>
<dbReference type="GO" id="GO:0008233">
    <property type="term" value="F:peptidase activity"/>
    <property type="evidence" value="ECO:0007669"/>
    <property type="project" value="UniProtKB-KW"/>
</dbReference>
<dbReference type="InterPro" id="IPR036628">
    <property type="entry name" value="Clp_N_dom_sf"/>
</dbReference>